<comment type="caution">
    <text evidence="2">The sequence shown here is derived from an EMBL/GenBank/DDBJ whole genome shotgun (WGS) entry which is preliminary data.</text>
</comment>
<dbReference type="Proteomes" id="UP000526625">
    <property type="component" value="Unassembled WGS sequence"/>
</dbReference>
<evidence type="ECO:0000313" key="2">
    <source>
        <dbReference type="EMBL" id="NEV14489.1"/>
    </source>
</evidence>
<dbReference type="Proteomes" id="UP000471190">
    <property type="component" value="Unassembled WGS sequence"/>
</dbReference>
<dbReference type="EMBL" id="JAADZA010000045">
    <property type="protein sequence ID" value="NEV14489.1"/>
    <property type="molecule type" value="Genomic_DNA"/>
</dbReference>
<dbReference type="AlphaFoldDB" id="A0A6P1CBH1"/>
<accession>A0A6P1CBH1</accession>
<reference evidence="1 4" key="2">
    <citation type="submission" date="2020-08" db="EMBL/GenBank/DDBJ databases">
        <title>Genomic Encyclopedia of Type Strains, Phase IV (KMG-V): Genome sequencing to study the core and pangenomes of soil and plant-associated prokaryotes.</title>
        <authorList>
            <person name="Whitman W."/>
        </authorList>
    </citation>
    <scope>NUCLEOTIDE SEQUENCE [LARGE SCALE GENOMIC DNA]</scope>
    <source>
        <strain evidence="1 4">SEMIA 4059</strain>
    </source>
</reference>
<protein>
    <submittedName>
        <fullName evidence="2">Uncharacterized protein</fullName>
    </submittedName>
</protein>
<dbReference type="RefSeq" id="WP_015340489.1">
    <property type="nucleotide sequence ID" value="NZ_JAADZA010000045.1"/>
</dbReference>
<organism evidence="2 3">
    <name type="scientific">Rhizobium tropici</name>
    <dbReference type="NCBI Taxonomy" id="398"/>
    <lineage>
        <taxon>Bacteria</taxon>
        <taxon>Pseudomonadati</taxon>
        <taxon>Pseudomonadota</taxon>
        <taxon>Alphaproteobacteria</taxon>
        <taxon>Hyphomicrobiales</taxon>
        <taxon>Rhizobiaceae</taxon>
        <taxon>Rhizobium/Agrobacterium group</taxon>
        <taxon>Rhizobium</taxon>
    </lineage>
</organism>
<evidence type="ECO:0000313" key="1">
    <source>
        <dbReference type="EMBL" id="MBB6495467.1"/>
    </source>
</evidence>
<keyword evidence="4" id="KW-1185">Reference proteome</keyword>
<evidence type="ECO:0000313" key="3">
    <source>
        <dbReference type="Proteomes" id="UP000471190"/>
    </source>
</evidence>
<gene>
    <name evidence="1" type="ORF">GGD45_005932</name>
    <name evidence="2" type="ORF">GXW80_26265</name>
</gene>
<dbReference type="EMBL" id="JACHBF010000030">
    <property type="protein sequence ID" value="MBB6495467.1"/>
    <property type="molecule type" value="Genomic_DNA"/>
</dbReference>
<evidence type="ECO:0000313" key="4">
    <source>
        <dbReference type="Proteomes" id="UP000526625"/>
    </source>
</evidence>
<name>A0A6P1CBH1_RHITR</name>
<reference evidence="2 3" key="1">
    <citation type="submission" date="2020-02" db="EMBL/GenBank/DDBJ databases">
        <title>Draft genome sequence of Rhizobium tropici.</title>
        <authorList>
            <person name="Khayi S."/>
            <person name="Jemo M."/>
        </authorList>
    </citation>
    <scope>NUCLEOTIDE SEQUENCE [LARGE SCALE GENOMIC DNA]</scope>
    <source>
        <strain evidence="2 3">A12</strain>
    </source>
</reference>
<sequence>MYDFAKVTIQLKTRPTMVDVKTDSNEQKEKSPPGAKKKCFVACPIGAQGSPSRIHADWLLEEIIKPVFDNHFADFEVIRADKMRAPGMIDSQIINHLYDADLVIIDMSKLNVNVFYEMGIRHTVSKPTVHMFLDDTDLPFDVKPNRAIPFSVREPQSLRDARAELQAVVAETQVENFLIDNPVTKARAQLQVLKTATSAEVLLIEQAAEMERRLNALERHIGPIASAVGVVQPEQFYGYRTYGGGGYATPVLSTTGTLTFSQGITEHQFNIGHSAAQLALQEHLVGSGIGERTYQFTLRLPVAIDPYNYVLDRIGHYDDVVRIEVNGREISRR</sequence>
<proteinExistence type="predicted"/>